<feature type="transmembrane region" description="Helical" evidence="1">
    <location>
        <begin position="60"/>
        <end position="79"/>
    </location>
</feature>
<organism evidence="2 3">
    <name type="scientific">Mycobacterium gordonae</name>
    <dbReference type="NCBI Taxonomy" id="1778"/>
    <lineage>
        <taxon>Bacteria</taxon>
        <taxon>Bacillati</taxon>
        <taxon>Actinomycetota</taxon>
        <taxon>Actinomycetes</taxon>
        <taxon>Mycobacteriales</taxon>
        <taxon>Mycobacteriaceae</taxon>
        <taxon>Mycobacterium</taxon>
    </lineage>
</organism>
<comment type="caution">
    <text evidence="2">The sequence shown here is derived from an EMBL/GenBank/DDBJ whole genome shotgun (WGS) entry which is preliminary data.</text>
</comment>
<dbReference type="OrthoDB" id="121744at2"/>
<name>A0A1A6BC82_MYCGO</name>
<evidence type="ECO:0000313" key="3">
    <source>
        <dbReference type="Proteomes" id="UP000093757"/>
    </source>
</evidence>
<sequence length="105" mass="11297">MLLLLGLFTRFISIPFIVEVIVAMLSTKIAMFLGASPLPLPPVPRQTGFWVVLHDVRSEYAQVLTVTFLLIVGPGSWSADALRARRNGRAPAGATNAANVPAEVL</sequence>
<evidence type="ECO:0000256" key="1">
    <source>
        <dbReference type="SAM" id="Phobius"/>
    </source>
</evidence>
<keyword evidence="1" id="KW-0472">Membrane</keyword>
<feature type="transmembrane region" description="Helical" evidence="1">
    <location>
        <begin position="12"/>
        <end position="40"/>
    </location>
</feature>
<dbReference type="EMBL" id="MAEM01000409">
    <property type="protein sequence ID" value="OBR99853.1"/>
    <property type="molecule type" value="Genomic_DNA"/>
</dbReference>
<accession>A0A1A6BC82</accession>
<keyword evidence="1" id="KW-1133">Transmembrane helix</keyword>
<dbReference type="Proteomes" id="UP000093757">
    <property type="component" value="Unassembled WGS sequence"/>
</dbReference>
<reference evidence="2 3" key="1">
    <citation type="submission" date="2016-06" db="EMBL/GenBank/DDBJ databases">
        <authorList>
            <person name="Kjaerup R.B."/>
            <person name="Dalgaard T.S."/>
            <person name="Juul-Madsen H.R."/>
        </authorList>
    </citation>
    <scope>NUCLEOTIDE SEQUENCE [LARGE SCALE GENOMIC DNA]</scope>
    <source>
        <strain evidence="2 3">1245752.6</strain>
    </source>
</reference>
<gene>
    <name evidence="2" type="ORF">A9W98_28005</name>
</gene>
<keyword evidence="1" id="KW-0812">Transmembrane</keyword>
<evidence type="ECO:0000313" key="2">
    <source>
        <dbReference type="EMBL" id="OBR99853.1"/>
    </source>
</evidence>
<protein>
    <submittedName>
        <fullName evidence="2">Uncharacterized protein</fullName>
    </submittedName>
</protein>
<proteinExistence type="predicted"/>
<dbReference type="AlphaFoldDB" id="A0A1A6BC82"/>
<dbReference type="RefSeq" id="WP_065135754.1">
    <property type="nucleotide sequence ID" value="NZ_MAEM01000409.1"/>
</dbReference>